<proteinExistence type="predicted"/>
<organism evidence="2 3">
    <name type="scientific">Trifolium medium</name>
    <dbReference type="NCBI Taxonomy" id="97028"/>
    <lineage>
        <taxon>Eukaryota</taxon>
        <taxon>Viridiplantae</taxon>
        <taxon>Streptophyta</taxon>
        <taxon>Embryophyta</taxon>
        <taxon>Tracheophyta</taxon>
        <taxon>Spermatophyta</taxon>
        <taxon>Magnoliopsida</taxon>
        <taxon>eudicotyledons</taxon>
        <taxon>Gunneridae</taxon>
        <taxon>Pentapetalae</taxon>
        <taxon>rosids</taxon>
        <taxon>fabids</taxon>
        <taxon>Fabales</taxon>
        <taxon>Fabaceae</taxon>
        <taxon>Papilionoideae</taxon>
        <taxon>50 kb inversion clade</taxon>
        <taxon>NPAAA clade</taxon>
        <taxon>Hologalegina</taxon>
        <taxon>IRL clade</taxon>
        <taxon>Trifolieae</taxon>
        <taxon>Trifolium</taxon>
    </lineage>
</organism>
<reference evidence="2 3" key="1">
    <citation type="journal article" date="2018" name="Front. Plant Sci.">
        <title>Red Clover (Trifolium pratense) and Zigzag Clover (T. medium) - A Picture of Genomic Similarities and Differences.</title>
        <authorList>
            <person name="Dluhosova J."/>
            <person name="Istvanek J."/>
            <person name="Nedelnik J."/>
            <person name="Repkova J."/>
        </authorList>
    </citation>
    <scope>NUCLEOTIDE SEQUENCE [LARGE SCALE GENOMIC DNA]</scope>
    <source>
        <strain evidence="3">cv. 10/8</strain>
        <tissue evidence="2">Leaf</tissue>
    </source>
</reference>
<comment type="caution">
    <text evidence="2">The sequence shown here is derived from an EMBL/GenBank/DDBJ whole genome shotgun (WGS) entry which is preliminary data.</text>
</comment>
<protein>
    <submittedName>
        <fullName evidence="2">Uncharacterized protein</fullName>
    </submittedName>
</protein>
<dbReference type="AlphaFoldDB" id="A0A392UP44"/>
<sequence length="21" mass="2334">MRTDTEQAQPEPEGIDTEADT</sequence>
<name>A0A392UP44_9FABA</name>
<keyword evidence="3" id="KW-1185">Reference proteome</keyword>
<dbReference type="Proteomes" id="UP000265520">
    <property type="component" value="Unassembled WGS sequence"/>
</dbReference>
<feature type="non-terminal residue" evidence="2">
    <location>
        <position position="21"/>
    </location>
</feature>
<accession>A0A392UP44</accession>
<evidence type="ECO:0000256" key="1">
    <source>
        <dbReference type="SAM" id="MobiDB-lite"/>
    </source>
</evidence>
<evidence type="ECO:0000313" key="2">
    <source>
        <dbReference type="EMBL" id="MCI74414.1"/>
    </source>
</evidence>
<evidence type="ECO:0000313" key="3">
    <source>
        <dbReference type="Proteomes" id="UP000265520"/>
    </source>
</evidence>
<feature type="region of interest" description="Disordered" evidence="1">
    <location>
        <begin position="1"/>
        <end position="21"/>
    </location>
</feature>
<dbReference type="EMBL" id="LXQA010860483">
    <property type="protein sequence ID" value="MCI74414.1"/>
    <property type="molecule type" value="Genomic_DNA"/>
</dbReference>